<dbReference type="Pfam" id="PF00370">
    <property type="entry name" value="FGGY_N"/>
    <property type="match status" value="1"/>
</dbReference>
<comment type="caution">
    <text evidence="6">The sequence shown here is derived from an EMBL/GenBank/DDBJ whole genome shotgun (WGS) entry which is preliminary data.</text>
</comment>
<dbReference type="AlphaFoldDB" id="M8E724"/>
<dbReference type="OrthoDB" id="9805576at2"/>
<dbReference type="SUPFAM" id="SSF53067">
    <property type="entry name" value="Actin-like ATPase domain"/>
    <property type="match status" value="2"/>
</dbReference>
<proteinExistence type="inferred from homology"/>
<dbReference type="PATRIC" id="fig|1300222.3.peg.3903"/>
<dbReference type="GO" id="GO:0005975">
    <property type="term" value="P:carbohydrate metabolic process"/>
    <property type="evidence" value="ECO:0007669"/>
    <property type="project" value="InterPro"/>
</dbReference>
<dbReference type="CDD" id="cd07770">
    <property type="entry name" value="ASKHA_NBD_FGGY_GntK"/>
    <property type="match status" value="1"/>
</dbReference>
<feature type="domain" description="Carbohydrate kinase FGGY N-terminal" evidence="4">
    <location>
        <begin position="6"/>
        <end position="250"/>
    </location>
</feature>
<dbReference type="PANTHER" id="PTHR43095">
    <property type="entry name" value="SUGAR KINASE"/>
    <property type="match status" value="1"/>
</dbReference>
<keyword evidence="2" id="KW-0808">Transferase</keyword>
<comment type="similarity">
    <text evidence="1">Belongs to the FGGY kinase family.</text>
</comment>
<dbReference type="Proteomes" id="UP000012081">
    <property type="component" value="Unassembled WGS sequence"/>
</dbReference>
<keyword evidence="7" id="KW-1185">Reference proteome</keyword>
<evidence type="ECO:0000313" key="6">
    <source>
        <dbReference type="EMBL" id="EMT51260.1"/>
    </source>
</evidence>
<evidence type="ECO:0000259" key="4">
    <source>
        <dbReference type="Pfam" id="PF00370"/>
    </source>
</evidence>
<evidence type="ECO:0000256" key="1">
    <source>
        <dbReference type="ARBA" id="ARBA00009156"/>
    </source>
</evidence>
<dbReference type="InterPro" id="IPR018485">
    <property type="entry name" value="FGGY_C"/>
</dbReference>
<dbReference type="GO" id="GO:0016301">
    <property type="term" value="F:kinase activity"/>
    <property type="evidence" value="ECO:0007669"/>
    <property type="project" value="UniProtKB-KW"/>
</dbReference>
<name>M8E724_9BACL</name>
<dbReference type="InterPro" id="IPR050406">
    <property type="entry name" value="FGGY_Carb_Kinase"/>
</dbReference>
<dbReference type="InterPro" id="IPR000577">
    <property type="entry name" value="Carb_kinase_FGGY"/>
</dbReference>
<dbReference type="InterPro" id="IPR018484">
    <property type="entry name" value="FGGY_N"/>
</dbReference>
<accession>M8E724</accession>
<dbReference type="STRING" id="1300222.I532_18607"/>
<feature type="domain" description="Carbohydrate kinase FGGY C-terminal" evidence="5">
    <location>
        <begin position="259"/>
        <end position="454"/>
    </location>
</feature>
<keyword evidence="3 6" id="KW-0418">Kinase</keyword>
<dbReference type="PIRSF" id="PIRSF000538">
    <property type="entry name" value="GlpK"/>
    <property type="match status" value="1"/>
</dbReference>
<gene>
    <name evidence="6" type="ORF">I532_18607</name>
</gene>
<dbReference type="PANTHER" id="PTHR43095:SF2">
    <property type="entry name" value="GLUCONOKINASE"/>
    <property type="match status" value="1"/>
</dbReference>
<dbReference type="Gene3D" id="3.30.420.40">
    <property type="match status" value="2"/>
</dbReference>
<evidence type="ECO:0000256" key="3">
    <source>
        <dbReference type="ARBA" id="ARBA00022777"/>
    </source>
</evidence>
<sequence>MGQQTIYMGLDIGTTSTKGVLSNLSGEILAESMVEYPIYQPQPGCAEQDPDEISRAVWMVARQLMRSEAAQTGQLAAIGFSSAMHSVILVDEAHQPLTPCIIWADNRSAAEARELLESSAGLGLYRKTGTPIHPMSPLTKLRWLSRMRPQLLKSAHKIISIKEYVLYQLCKTYAVDYSIASTTGLFNLRQFEWDREALEYAGISPGQLSRPVPTTHILEISEKDKAGELGIPPQTPIVIGASDGVLANLGVGAITGEAAAITIGTSGAVRTMRREPLTDERMRSFCYALTESYWVVGGPINNGGIALKWFKDQFAGDERVLAAETGDHIYDIITREAERIQPGSEGLLFLPYLTGERAPHWNAQARGVFFGAGLNHRRQHFMRAVLEGVVFSAFSVYQSLMSTEQSGKSLLATGGFVRSPVWLQMTADVFGVPVHVPASRESACLGAIMLAMLATGAIPTLEETRSIVRITETYTPNEKHTGVYQELHKLFSDVYRSLVPHFDTLSKWREAQPDIVRAGK</sequence>
<organism evidence="6 7">
    <name type="scientific">Brevibacillus borstelensis AK1</name>
    <dbReference type="NCBI Taxonomy" id="1300222"/>
    <lineage>
        <taxon>Bacteria</taxon>
        <taxon>Bacillati</taxon>
        <taxon>Bacillota</taxon>
        <taxon>Bacilli</taxon>
        <taxon>Bacillales</taxon>
        <taxon>Paenibacillaceae</taxon>
        <taxon>Brevibacillus</taxon>
    </lineage>
</organism>
<protein>
    <submittedName>
        <fullName evidence="6">Gluconate kinase</fullName>
    </submittedName>
</protein>
<reference evidence="6 7" key="1">
    <citation type="submission" date="2013-03" db="EMBL/GenBank/DDBJ databases">
        <title>Assembly of a new bacterial strain Brevibacillus borstelensis AK1.</title>
        <authorList>
            <person name="Rajan I."/>
            <person name="PoliReddy D."/>
            <person name="Sugumar T."/>
            <person name="Rathinam K."/>
            <person name="Alqarawi S."/>
            <person name="Khalil A.B."/>
            <person name="Sivakumar N."/>
        </authorList>
    </citation>
    <scope>NUCLEOTIDE SEQUENCE [LARGE SCALE GENOMIC DNA]</scope>
    <source>
        <strain evidence="6 7">AK1</strain>
    </source>
</reference>
<evidence type="ECO:0000259" key="5">
    <source>
        <dbReference type="Pfam" id="PF02782"/>
    </source>
</evidence>
<dbReference type="EMBL" id="APBN01000009">
    <property type="protein sequence ID" value="EMT51260.1"/>
    <property type="molecule type" value="Genomic_DNA"/>
</dbReference>
<dbReference type="RefSeq" id="WP_003390097.1">
    <property type="nucleotide sequence ID" value="NZ_APBN01000009.1"/>
</dbReference>
<dbReference type="InterPro" id="IPR043129">
    <property type="entry name" value="ATPase_NBD"/>
</dbReference>
<evidence type="ECO:0000313" key="7">
    <source>
        <dbReference type="Proteomes" id="UP000012081"/>
    </source>
</evidence>
<evidence type="ECO:0000256" key="2">
    <source>
        <dbReference type="ARBA" id="ARBA00022679"/>
    </source>
</evidence>
<dbReference type="Pfam" id="PF02782">
    <property type="entry name" value="FGGY_C"/>
    <property type="match status" value="1"/>
</dbReference>